<keyword evidence="1" id="KW-0732">Signal</keyword>
<dbReference type="AlphaFoldDB" id="A0A6B0UQK2"/>
<dbReference type="EMBL" id="GIFC01009859">
    <property type="protein sequence ID" value="MXU91942.1"/>
    <property type="molecule type" value="Transcribed_RNA"/>
</dbReference>
<feature type="signal peptide" evidence="1">
    <location>
        <begin position="1"/>
        <end position="18"/>
    </location>
</feature>
<evidence type="ECO:0000313" key="2">
    <source>
        <dbReference type="EMBL" id="MXU91942.1"/>
    </source>
</evidence>
<name>A0A6B0UQK2_IXORI</name>
<proteinExistence type="predicted"/>
<reference evidence="2" key="1">
    <citation type="submission" date="2019-12" db="EMBL/GenBank/DDBJ databases">
        <title>An insight into the sialome of adult female Ixodes ricinus ticks feeding for 6 days.</title>
        <authorList>
            <person name="Perner J."/>
            <person name="Ribeiro J.M.C."/>
        </authorList>
    </citation>
    <scope>NUCLEOTIDE SEQUENCE</scope>
    <source>
        <strain evidence="2">Semi-engorged</strain>
        <tissue evidence="2">Salivary glands</tissue>
    </source>
</reference>
<accession>A0A6B0UQK2</accession>
<organism evidence="2">
    <name type="scientific">Ixodes ricinus</name>
    <name type="common">Common tick</name>
    <name type="synonym">Acarus ricinus</name>
    <dbReference type="NCBI Taxonomy" id="34613"/>
    <lineage>
        <taxon>Eukaryota</taxon>
        <taxon>Metazoa</taxon>
        <taxon>Ecdysozoa</taxon>
        <taxon>Arthropoda</taxon>
        <taxon>Chelicerata</taxon>
        <taxon>Arachnida</taxon>
        <taxon>Acari</taxon>
        <taxon>Parasitiformes</taxon>
        <taxon>Ixodida</taxon>
        <taxon>Ixodoidea</taxon>
        <taxon>Ixodidae</taxon>
        <taxon>Ixodinae</taxon>
        <taxon>Ixodes</taxon>
    </lineage>
</organism>
<feature type="chain" id="PRO_5025610639" evidence="1">
    <location>
        <begin position="19"/>
        <end position="127"/>
    </location>
</feature>
<sequence length="127" mass="14244">MLRWLKVIVTSEVRVVAAVLLRGLAGSAHQMRGRLVHCVPPSLSVHTNCQAREILPLFKHWEEYQNAECGLSKVHIGYACPIPRYFHRGSSHVGQSLDPSGRSNFEDGKAAEVLDWVSSWLLFHRGS</sequence>
<evidence type="ECO:0000256" key="1">
    <source>
        <dbReference type="SAM" id="SignalP"/>
    </source>
</evidence>
<protein>
    <submittedName>
        <fullName evidence="2">Putative secreted protein</fullName>
    </submittedName>
</protein>